<protein>
    <submittedName>
        <fullName evidence="1">PQQ-binding-like beta-propeller repeat protein</fullName>
    </submittedName>
</protein>
<name>A0ABT6WE87_9ACTN</name>
<dbReference type="Proteomes" id="UP001241758">
    <property type="component" value="Unassembled WGS sequence"/>
</dbReference>
<proteinExistence type="predicted"/>
<accession>A0ABT6WE87</accession>
<dbReference type="InterPro" id="IPR015943">
    <property type="entry name" value="WD40/YVTN_repeat-like_dom_sf"/>
</dbReference>
<keyword evidence="2" id="KW-1185">Reference proteome</keyword>
<gene>
    <name evidence="1" type="ORF">QLQ12_05440</name>
</gene>
<evidence type="ECO:0000313" key="1">
    <source>
        <dbReference type="EMBL" id="MDI6098044.1"/>
    </source>
</evidence>
<dbReference type="RefSeq" id="WP_282757523.1">
    <property type="nucleotide sequence ID" value="NZ_JASCTH010000003.1"/>
</dbReference>
<organism evidence="1 2">
    <name type="scientific">Actinoplanes sandaracinus</name>
    <dbReference type="NCBI Taxonomy" id="3045177"/>
    <lineage>
        <taxon>Bacteria</taxon>
        <taxon>Bacillati</taxon>
        <taxon>Actinomycetota</taxon>
        <taxon>Actinomycetes</taxon>
        <taxon>Micromonosporales</taxon>
        <taxon>Micromonosporaceae</taxon>
        <taxon>Actinoplanes</taxon>
    </lineage>
</organism>
<dbReference type="InterPro" id="IPR011047">
    <property type="entry name" value="Quinoprotein_ADH-like_sf"/>
</dbReference>
<dbReference type="SUPFAM" id="SSF50998">
    <property type="entry name" value="Quinoprotein alcohol dehydrogenase-like"/>
    <property type="match status" value="1"/>
</dbReference>
<sequence>MVIDLDVVPPSREPARTRPRFPARRALVLVVLLALLPGAAEVPPRVRDLPLVAATSSASGTWLLTGATLYSTHARAGGRMDVVARSLTAGEVLWQRDIPWWSGIPALTEAGPMLLVTGPAGVGTRILDGRTGEDGVDPATYTVALPVGDRIALYGDGAGGRLALYDPAQGRIAWQRRFGRPLRAAAATGAHLITVDDTGVAATFALNSGEPGATTGQAIPGGSAPVVRILGSRAYLLGDRTVTSVTVPNLTGLWTTALPLPRVAVACGARVCVSGAAGVSAINPETGRVAWNNLDWTGGEAGLVRAADGHGVLVDPETGGVRADLGPGLPVGDLLLRAGPDGLSVVEWATGQIRGRLPGVTPSGCRRTGDHLACQQVGGPVQVWRLLHTPAWYGQ</sequence>
<reference evidence="1 2" key="1">
    <citation type="submission" date="2023-05" db="EMBL/GenBank/DDBJ databases">
        <title>Actinoplanes sp. NEAU-A12 genome sequencing.</title>
        <authorList>
            <person name="Wang Z.-S."/>
        </authorList>
    </citation>
    <scope>NUCLEOTIDE SEQUENCE [LARGE SCALE GENOMIC DNA]</scope>
    <source>
        <strain evidence="1 2">NEAU-A12</strain>
    </source>
</reference>
<comment type="caution">
    <text evidence="1">The sequence shown here is derived from an EMBL/GenBank/DDBJ whole genome shotgun (WGS) entry which is preliminary data.</text>
</comment>
<dbReference type="EMBL" id="JASCTH010000003">
    <property type="protein sequence ID" value="MDI6098044.1"/>
    <property type="molecule type" value="Genomic_DNA"/>
</dbReference>
<evidence type="ECO:0000313" key="2">
    <source>
        <dbReference type="Proteomes" id="UP001241758"/>
    </source>
</evidence>
<dbReference type="Gene3D" id="2.130.10.10">
    <property type="entry name" value="YVTN repeat-like/Quinoprotein amine dehydrogenase"/>
    <property type="match status" value="1"/>
</dbReference>